<dbReference type="Gene3D" id="3.40.50.150">
    <property type="entry name" value="Vaccinia Virus protein VP39"/>
    <property type="match status" value="1"/>
</dbReference>
<evidence type="ECO:0000256" key="2">
    <source>
        <dbReference type="ARBA" id="ARBA00022679"/>
    </source>
</evidence>
<keyword evidence="7" id="KW-1185">Reference proteome</keyword>
<comment type="caution">
    <text evidence="6">The sequence shown here is derived from an EMBL/GenBank/DDBJ whole genome shotgun (WGS) entry which is preliminary data.</text>
</comment>
<feature type="binding site" evidence="5">
    <location>
        <position position="139"/>
    </location>
    <ligand>
        <name>S-adenosyl-L-methionine</name>
        <dbReference type="ChEBI" id="CHEBI:59789"/>
    </ligand>
</feature>
<dbReference type="EC" id="2.1.1.64" evidence="5"/>
<comment type="similarity">
    <text evidence="5">Belongs to the methyltransferase superfamily. UbiG/COQ3 family.</text>
</comment>
<keyword evidence="1 5" id="KW-0489">Methyltransferase</keyword>
<evidence type="ECO:0000313" key="7">
    <source>
        <dbReference type="Proteomes" id="UP001203945"/>
    </source>
</evidence>
<dbReference type="SUPFAM" id="SSF53335">
    <property type="entry name" value="S-adenosyl-L-methionine-dependent methyltransferases"/>
    <property type="match status" value="1"/>
</dbReference>
<keyword evidence="3 5" id="KW-0831">Ubiquinone biosynthesis</keyword>
<dbReference type="Pfam" id="PF13489">
    <property type="entry name" value="Methyltransf_23"/>
    <property type="match status" value="1"/>
</dbReference>
<reference evidence="6 7" key="1">
    <citation type="submission" date="2022-03" db="EMBL/GenBank/DDBJ databases">
        <authorList>
            <person name="He Y."/>
        </authorList>
    </citation>
    <scope>NUCLEOTIDE SEQUENCE [LARGE SCALE GENOMIC DNA]</scope>
    <source>
        <strain evidence="6 7">TK19116</strain>
    </source>
</reference>
<comment type="function">
    <text evidence="5">O-methyltransferase that catalyzes the 2 O-methylation steps in the ubiquinone biosynthetic pathway.</text>
</comment>
<dbReference type="PANTHER" id="PTHR43464">
    <property type="entry name" value="METHYLTRANSFERASE"/>
    <property type="match status" value="1"/>
</dbReference>
<sequence>MQKPQPAHTGSVDPAEIAKFEAMAAEWWDPNGKFKPLHMLNPVRLDYMVTQIGTEFMRDRRERQPLTGLRLLDIGCGGGLVTEPMARLGAEVVGADAAEGNIAVAKAHATQHGLDIDYRSVAAETLAEAGERFDVVLALEIVEHVADPAQFIATCAELLRPGGLLIASTLNRTPKSFAAAIVGAEWVMRWLPRGTHEWSRFITPEELATMMARAGLVSVDRRGMVFNPLGWTWSLSDRDLSVNYLMAARRAG</sequence>
<evidence type="ECO:0000313" key="6">
    <source>
        <dbReference type="EMBL" id="MCQ0970904.1"/>
    </source>
</evidence>
<proteinExistence type="inferred from homology"/>
<dbReference type="EMBL" id="JAKZEU010000003">
    <property type="protein sequence ID" value="MCQ0970904.1"/>
    <property type="molecule type" value="Genomic_DNA"/>
</dbReference>
<gene>
    <name evidence="5 6" type="primary">ubiG</name>
    <name evidence="6" type="ORF">MLD63_10750</name>
</gene>
<comment type="pathway">
    <text evidence="5">Cofactor biosynthesis; ubiquinone biosynthesis.</text>
</comment>
<dbReference type="Proteomes" id="UP001203945">
    <property type="component" value="Unassembled WGS sequence"/>
</dbReference>
<dbReference type="InterPro" id="IPR010233">
    <property type="entry name" value="UbiG_MeTrfase"/>
</dbReference>
<feature type="binding site" evidence="5">
    <location>
        <position position="96"/>
    </location>
    <ligand>
        <name>S-adenosyl-L-methionine</name>
        <dbReference type="ChEBI" id="CHEBI:59789"/>
    </ligand>
</feature>
<dbReference type="GO" id="GO:0102208">
    <property type="term" value="F:2-polyprenyl-6-hydroxyphenol methylase activity"/>
    <property type="evidence" value="ECO:0007669"/>
    <property type="project" value="UniProtKB-EC"/>
</dbReference>
<dbReference type="RefSeq" id="WP_255329908.1">
    <property type="nucleotide sequence ID" value="NZ_JAKZEU010000003.1"/>
</dbReference>
<accession>A0ABT1MRG1</accession>
<feature type="binding site" evidence="5">
    <location>
        <position position="44"/>
    </location>
    <ligand>
        <name>S-adenosyl-L-methionine</name>
        <dbReference type="ChEBI" id="CHEBI:59789"/>
    </ligand>
</feature>
<evidence type="ECO:0000256" key="4">
    <source>
        <dbReference type="ARBA" id="ARBA00022691"/>
    </source>
</evidence>
<organism evidence="6 7">
    <name type="scientific">Paracoccus albicereus</name>
    <dbReference type="NCBI Taxonomy" id="2922394"/>
    <lineage>
        <taxon>Bacteria</taxon>
        <taxon>Pseudomonadati</taxon>
        <taxon>Pseudomonadota</taxon>
        <taxon>Alphaproteobacteria</taxon>
        <taxon>Rhodobacterales</taxon>
        <taxon>Paracoccaceae</taxon>
        <taxon>Paracoccus</taxon>
    </lineage>
</organism>
<dbReference type="PANTHER" id="PTHR43464:SF19">
    <property type="entry name" value="UBIQUINONE BIOSYNTHESIS O-METHYLTRANSFERASE, MITOCHONDRIAL"/>
    <property type="match status" value="1"/>
</dbReference>
<keyword evidence="4 5" id="KW-0949">S-adenosyl-L-methionine</keyword>
<feature type="binding site" evidence="5">
    <location>
        <position position="75"/>
    </location>
    <ligand>
        <name>S-adenosyl-L-methionine</name>
        <dbReference type="ChEBI" id="CHEBI:59789"/>
    </ligand>
</feature>
<comment type="catalytic activity">
    <reaction evidence="5">
        <text>a 3-demethylubiquinol + S-adenosyl-L-methionine = a ubiquinol + S-adenosyl-L-homocysteine + H(+)</text>
        <dbReference type="Rhea" id="RHEA:44380"/>
        <dbReference type="Rhea" id="RHEA-COMP:9566"/>
        <dbReference type="Rhea" id="RHEA-COMP:10914"/>
        <dbReference type="ChEBI" id="CHEBI:15378"/>
        <dbReference type="ChEBI" id="CHEBI:17976"/>
        <dbReference type="ChEBI" id="CHEBI:57856"/>
        <dbReference type="ChEBI" id="CHEBI:59789"/>
        <dbReference type="ChEBI" id="CHEBI:84422"/>
        <dbReference type="EC" id="2.1.1.64"/>
    </reaction>
</comment>
<evidence type="ECO:0000256" key="5">
    <source>
        <dbReference type="HAMAP-Rule" id="MF_00472"/>
    </source>
</evidence>
<name>A0ABT1MRG1_9RHOB</name>
<dbReference type="HAMAP" id="MF_00472">
    <property type="entry name" value="UbiG"/>
    <property type="match status" value="1"/>
</dbReference>
<evidence type="ECO:0000256" key="1">
    <source>
        <dbReference type="ARBA" id="ARBA00022603"/>
    </source>
</evidence>
<comment type="catalytic activity">
    <reaction evidence="5">
        <text>a 3-(all-trans-polyprenyl)benzene-1,2-diol + S-adenosyl-L-methionine = a 2-methoxy-6-(all-trans-polyprenyl)phenol + S-adenosyl-L-homocysteine + H(+)</text>
        <dbReference type="Rhea" id="RHEA:31411"/>
        <dbReference type="Rhea" id="RHEA-COMP:9550"/>
        <dbReference type="Rhea" id="RHEA-COMP:9551"/>
        <dbReference type="ChEBI" id="CHEBI:15378"/>
        <dbReference type="ChEBI" id="CHEBI:57856"/>
        <dbReference type="ChEBI" id="CHEBI:59789"/>
        <dbReference type="ChEBI" id="CHEBI:62729"/>
        <dbReference type="ChEBI" id="CHEBI:62731"/>
        <dbReference type="EC" id="2.1.1.222"/>
    </reaction>
</comment>
<keyword evidence="2 5" id="KW-0808">Transferase</keyword>
<dbReference type="EC" id="2.1.1.222" evidence="5"/>
<dbReference type="GO" id="GO:0032259">
    <property type="term" value="P:methylation"/>
    <property type="evidence" value="ECO:0007669"/>
    <property type="project" value="UniProtKB-KW"/>
</dbReference>
<protein>
    <recommendedName>
        <fullName evidence="5">Ubiquinone biosynthesis O-methyltransferase</fullName>
    </recommendedName>
    <alternativeName>
        <fullName evidence="5">2-polyprenyl-6-hydroxyphenol methylase</fullName>
        <ecNumber evidence="5">2.1.1.222</ecNumber>
    </alternativeName>
    <alternativeName>
        <fullName evidence="5">3-demethylubiquinone 3-O-methyltransferase</fullName>
        <ecNumber evidence="5">2.1.1.64</ecNumber>
    </alternativeName>
</protein>
<dbReference type="NCBIfam" id="TIGR01983">
    <property type="entry name" value="UbiG"/>
    <property type="match status" value="1"/>
</dbReference>
<dbReference type="CDD" id="cd02440">
    <property type="entry name" value="AdoMet_MTases"/>
    <property type="match status" value="1"/>
</dbReference>
<dbReference type="InterPro" id="IPR029063">
    <property type="entry name" value="SAM-dependent_MTases_sf"/>
</dbReference>
<evidence type="ECO:0000256" key="3">
    <source>
        <dbReference type="ARBA" id="ARBA00022688"/>
    </source>
</evidence>
<dbReference type="GO" id="GO:0061542">
    <property type="term" value="F:3-demethylubiquinol 3-O-methyltransferase activity"/>
    <property type="evidence" value="ECO:0007669"/>
    <property type="project" value="UniProtKB-EC"/>
</dbReference>